<dbReference type="InterPro" id="IPR025100">
    <property type="entry name" value="DUF4025"/>
</dbReference>
<proteinExistence type="predicted"/>
<keyword evidence="3" id="KW-1185">Reference proteome</keyword>
<dbReference type="PATRIC" id="fig|1408254.3.peg.3332"/>
<name>V6M681_9BACL</name>
<dbReference type="Proteomes" id="UP000017973">
    <property type="component" value="Unassembled WGS sequence"/>
</dbReference>
<dbReference type="Pfam" id="PF13217">
    <property type="entry name" value="DUF4025"/>
    <property type="match status" value="1"/>
</dbReference>
<protein>
    <recommendedName>
        <fullName evidence="4">DUF4025 domain-containing protein</fullName>
    </recommendedName>
</protein>
<gene>
    <name evidence="2" type="ORF">T458_16935</name>
</gene>
<dbReference type="RefSeq" id="WP_023557251.1">
    <property type="nucleotide sequence ID" value="NZ_KI629785.1"/>
</dbReference>
<organism evidence="2 3">
    <name type="scientific">Brevibacillus panacihumi W25</name>
    <dbReference type="NCBI Taxonomy" id="1408254"/>
    <lineage>
        <taxon>Bacteria</taxon>
        <taxon>Bacillati</taxon>
        <taxon>Bacillota</taxon>
        <taxon>Bacilli</taxon>
        <taxon>Bacillales</taxon>
        <taxon>Paenibacillaceae</taxon>
        <taxon>Brevibacillus</taxon>
    </lineage>
</organism>
<evidence type="ECO:0000256" key="1">
    <source>
        <dbReference type="SAM" id="MobiDB-lite"/>
    </source>
</evidence>
<accession>V6M681</accession>
<dbReference type="STRING" id="1408254.T458_16935"/>
<sequence>MAKRQNPQEGKVASAENALQEEEGVAVVQEQIGDVYNMGTIDQAELTEEE</sequence>
<evidence type="ECO:0000313" key="3">
    <source>
        <dbReference type="Proteomes" id="UP000017973"/>
    </source>
</evidence>
<evidence type="ECO:0008006" key="4">
    <source>
        <dbReference type="Google" id="ProtNLM"/>
    </source>
</evidence>
<comment type="caution">
    <text evidence="2">The sequence shown here is derived from an EMBL/GenBank/DDBJ whole genome shotgun (WGS) entry which is preliminary data.</text>
</comment>
<dbReference type="EMBL" id="AYJU01000017">
    <property type="protein sequence ID" value="EST53827.1"/>
    <property type="molecule type" value="Genomic_DNA"/>
</dbReference>
<feature type="region of interest" description="Disordered" evidence="1">
    <location>
        <begin position="1"/>
        <end position="23"/>
    </location>
</feature>
<dbReference type="HOGENOM" id="CLU_3115305_0_0_9"/>
<dbReference type="AlphaFoldDB" id="V6M681"/>
<reference evidence="2 3" key="1">
    <citation type="journal article" date="2014" name="Genome Announc.">
        <title>Draft Genome Sequence of Brevibacillus panacihumi Strain W25, a Halotolerant Hydrocarbon-Degrading Bacterium.</title>
        <authorList>
            <person name="Wang X."/>
            <person name="Jin D."/>
            <person name="Zhou L."/>
            <person name="Wu L."/>
            <person name="An W."/>
            <person name="Chen Y."/>
            <person name="Zhao L."/>
        </authorList>
    </citation>
    <scope>NUCLEOTIDE SEQUENCE [LARGE SCALE GENOMIC DNA]</scope>
    <source>
        <strain evidence="2 3">W25</strain>
    </source>
</reference>
<evidence type="ECO:0000313" key="2">
    <source>
        <dbReference type="EMBL" id="EST53827.1"/>
    </source>
</evidence>